<dbReference type="Pfam" id="PF22481">
    <property type="entry name" value="DUF6985"/>
    <property type="match status" value="1"/>
</dbReference>
<evidence type="ECO:0000313" key="3">
    <source>
        <dbReference type="Proteomes" id="UP000014012"/>
    </source>
</evidence>
<organism evidence="2 3">
    <name type="scientific">Plesiomonas shigelloides 302-73</name>
    <dbReference type="NCBI Taxonomy" id="1315976"/>
    <lineage>
        <taxon>Bacteria</taxon>
        <taxon>Pseudomonadati</taxon>
        <taxon>Pseudomonadota</taxon>
        <taxon>Gammaproteobacteria</taxon>
        <taxon>Enterobacterales</taxon>
        <taxon>Enterobacteriaceae</taxon>
        <taxon>Plesiomonas</taxon>
    </lineage>
</organism>
<proteinExistence type="predicted"/>
<sequence length="175" mass="20533">MKEIVTSFGLIKLEEKNKEWATEPIKIKLLGNLECRFLFDDAYIFDINRTDYHSAISNFYTLNQSVLFSSSKYAFQYYKEITEQLDPNSDWYNENHVDIATEQDVWSHVQFSDVLYVSRNEEDATVYIVLGGSCDWEPEHGIQLVFKEGRFINRLSSIDFILTNEELGTVYESYT</sequence>
<protein>
    <recommendedName>
        <fullName evidence="1">DUF6985 domain-containing protein</fullName>
    </recommendedName>
</protein>
<keyword evidence="3" id="KW-1185">Reference proteome</keyword>
<dbReference type="Proteomes" id="UP000014012">
    <property type="component" value="Unassembled WGS sequence"/>
</dbReference>
<dbReference type="OrthoDB" id="6028394at2"/>
<evidence type="ECO:0000259" key="1">
    <source>
        <dbReference type="Pfam" id="PF22481"/>
    </source>
</evidence>
<name>R8AVY1_PLESH</name>
<dbReference type="AlphaFoldDB" id="R8AVY1"/>
<dbReference type="HOGENOM" id="CLU_1666451_0_0_6"/>
<dbReference type="RefSeq" id="WP_010861671.1">
    <property type="nucleotide sequence ID" value="NZ_KB944507.1"/>
</dbReference>
<accession>R8AVY1</accession>
<reference evidence="2 3" key="1">
    <citation type="journal article" date="2013" name="Genome Announc.">
        <title>Genome Sequence of Plesiomonas shigelloides Strain 302-73 (Serotype O1).</title>
        <authorList>
            <person name="Pique N."/>
            <person name="Aquilini E."/>
            <person name="Alioto T."/>
            <person name="Minana-Galbis D."/>
            <person name="Tomas J.M."/>
        </authorList>
    </citation>
    <scope>NUCLEOTIDE SEQUENCE [LARGE SCALE GENOMIC DNA]</scope>
    <source>
        <strain evidence="2 3">302-73</strain>
    </source>
</reference>
<comment type="caution">
    <text evidence="2">The sequence shown here is derived from an EMBL/GenBank/DDBJ whole genome shotgun (WGS) entry which is preliminary data.</text>
</comment>
<evidence type="ECO:0000313" key="2">
    <source>
        <dbReference type="EMBL" id="EON90494.1"/>
    </source>
</evidence>
<dbReference type="EMBL" id="AQQO01000010">
    <property type="protein sequence ID" value="EON90494.1"/>
    <property type="molecule type" value="Genomic_DNA"/>
</dbReference>
<feature type="domain" description="DUF6985" evidence="1">
    <location>
        <begin position="13"/>
        <end position="160"/>
    </location>
</feature>
<gene>
    <name evidence="2" type="ORF">PLESHI_00155</name>
</gene>
<dbReference type="InterPro" id="IPR054254">
    <property type="entry name" value="DUF6985"/>
</dbReference>